<keyword evidence="6" id="KW-0539">Nucleus</keyword>
<evidence type="ECO:0000256" key="5">
    <source>
        <dbReference type="ARBA" id="ARBA00023163"/>
    </source>
</evidence>
<keyword evidence="3" id="KW-0805">Transcription regulation</keyword>
<evidence type="ECO:0000259" key="8">
    <source>
        <dbReference type="PROSITE" id="PS50888"/>
    </source>
</evidence>
<feature type="domain" description="BHLH" evidence="8">
    <location>
        <begin position="87"/>
        <end position="182"/>
    </location>
</feature>
<feature type="compositionally biased region" description="Low complexity" evidence="7">
    <location>
        <begin position="55"/>
        <end position="66"/>
    </location>
</feature>
<dbReference type="InterPro" id="IPR054502">
    <property type="entry name" value="bHLH-TF_ACT-like_plant"/>
</dbReference>
<keyword evidence="5" id="KW-0804">Transcription</keyword>
<evidence type="ECO:0000256" key="2">
    <source>
        <dbReference type="ARBA" id="ARBA00005510"/>
    </source>
</evidence>
<dbReference type="GO" id="GO:0000978">
    <property type="term" value="F:RNA polymerase II cis-regulatory region sequence-specific DNA binding"/>
    <property type="evidence" value="ECO:0007669"/>
    <property type="project" value="TreeGrafter"/>
</dbReference>
<dbReference type="EnsemblPlants" id="OGLUM02G29200.1">
    <property type="protein sequence ID" value="OGLUM02G29200.1"/>
    <property type="gene ID" value="OGLUM02G29200"/>
</dbReference>
<evidence type="ECO:0000313" key="10">
    <source>
        <dbReference type="Proteomes" id="UP000026961"/>
    </source>
</evidence>
<organism evidence="9">
    <name type="scientific">Oryza glumipatula</name>
    <dbReference type="NCBI Taxonomy" id="40148"/>
    <lineage>
        <taxon>Eukaryota</taxon>
        <taxon>Viridiplantae</taxon>
        <taxon>Streptophyta</taxon>
        <taxon>Embryophyta</taxon>
        <taxon>Tracheophyta</taxon>
        <taxon>Spermatophyta</taxon>
        <taxon>Magnoliopsida</taxon>
        <taxon>Liliopsida</taxon>
        <taxon>Poales</taxon>
        <taxon>Poaceae</taxon>
        <taxon>BOP clade</taxon>
        <taxon>Oryzoideae</taxon>
        <taxon>Oryzeae</taxon>
        <taxon>Oryzinae</taxon>
        <taxon>Oryza</taxon>
    </lineage>
</organism>
<dbReference type="HOGENOM" id="CLU_044652_4_0_1"/>
<dbReference type="Proteomes" id="UP000026961">
    <property type="component" value="Chromosome 2"/>
</dbReference>
<dbReference type="PANTHER" id="PTHR11969">
    <property type="entry name" value="MAX DIMERIZATION, MAD"/>
    <property type="match status" value="1"/>
</dbReference>
<dbReference type="InterPro" id="IPR011598">
    <property type="entry name" value="bHLH_dom"/>
</dbReference>
<feature type="region of interest" description="Disordered" evidence="7">
    <location>
        <begin position="54"/>
        <end position="89"/>
    </location>
</feature>
<dbReference type="Pfam" id="PF22754">
    <property type="entry name" value="bHLH-TF_ACT-like_plant"/>
    <property type="match status" value="1"/>
</dbReference>
<dbReference type="GO" id="GO:0000981">
    <property type="term" value="F:DNA-binding transcription factor activity, RNA polymerase II-specific"/>
    <property type="evidence" value="ECO:0007669"/>
    <property type="project" value="TreeGrafter"/>
</dbReference>
<dbReference type="GO" id="GO:0046983">
    <property type="term" value="F:protein dimerization activity"/>
    <property type="evidence" value="ECO:0007669"/>
    <property type="project" value="InterPro"/>
</dbReference>
<reference evidence="9" key="2">
    <citation type="submission" date="2018-05" db="EMBL/GenBank/DDBJ databases">
        <title>OgluRS3 (Oryza glumaepatula Reference Sequence Version 3).</title>
        <authorList>
            <person name="Zhang J."/>
            <person name="Kudrna D."/>
            <person name="Lee S."/>
            <person name="Talag J."/>
            <person name="Welchert J."/>
            <person name="Wing R.A."/>
        </authorList>
    </citation>
    <scope>NUCLEOTIDE SEQUENCE [LARGE SCALE GENOMIC DNA]</scope>
</reference>
<dbReference type="PROSITE" id="PS50888">
    <property type="entry name" value="BHLH"/>
    <property type="match status" value="1"/>
</dbReference>
<feature type="compositionally biased region" description="Basic residues" evidence="7">
    <location>
        <begin position="68"/>
        <end position="79"/>
    </location>
</feature>
<dbReference type="STRING" id="40148.A0A0D9YWQ3"/>
<dbReference type="eggNOG" id="ENOG502QTSP">
    <property type="taxonomic scope" value="Eukaryota"/>
</dbReference>
<proteinExistence type="inferred from homology"/>
<reference evidence="9" key="1">
    <citation type="submission" date="2015-04" db="UniProtKB">
        <authorList>
            <consortium name="EnsemblPlants"/>
        </authorList>
    </citation>
    <scope>IDENTIFICATION</scope>
</reference>
<evidence type="ECO:0000256" key="6">
    <source>
        <dbReference type="ARBA" id="ARBA00023242"/>
    </source>
</evidence>
<comment type="subcellular location">
    <subcellularLocation>
        <location evidence="1">Nucleus</location>
    </subcellularLocation>
</comment>
<keyword evidence="4" id="KW-0238">DNA-binding</keyword>
<dbReference type="Pfam" id="PF00010">
    <property type="entry name" value="HLH"/>
    <property type="match status" value="1"/>
</dbReference>
<evidence type="ECO:0000256" key="4">
    <source>
        <dbReference type="ARBA" id="ARBA00023125"/>
    </source>
</evidence>
<keyword evidence="10" id="KW-1185">Reference proteome</keyword>
<evidence type="ECO:0000256" key="3">
    <source>
        <dbReference type="ARBA" id="ARBA00023015"/>
    </source>
</evidence>
<name>A0A0D9YWQ3_9ORYZ</name>
<comment type="similarity">
    <text evidence="2">Belongs to the bHLH protein family.</text>
</comment>
<dbReference type="SUPFAM" id="SSF47459">
    <property type="entry name" value="HLH, helix-loop-helix DNA-binding domain"/>
    <property type="match status" value="1"/>
</dbReference>
<dbReference type="AlphaFoldDB" id="A0A0D9YWQ3"/>
<accession>A0A0D9YWQ3</accession>
<evidence type="ECO:0000313" key="9">
    <source>
        <dbReference type="EnsemblPlants" id="OGLUM02G29200.1"/>
    </source>
</evidence>
<protein>
    <recommendedName>
        <fullName evidence="8">BHLH domain-containing protein</fullName>
    </recommendedName>
</protein>
<feature type="compositionally biased region" description="Basic and acidic residues" evidence="7">
    <location>
        <begin position="80"/>
        <end position="89"/>
    </location>
</feature>
<dbReference type="Gene3D" id="4.10.280.10">
    <property type="entry name" value="Helix-loop-helix DNA-binding domain"/>
    <property type="match status" value="1"/>
</dbReference>
<dbReference type="Gramene" id="OGLUM02G29200.1">
    <property type="protein sequence ID" value="OGLUM02G29200.1"/>
    <property type="gene ID" value="OGLUM02G29200"/>
</dbReference>
<dbReference type="SMART" id="SM00353">
    <property type="entry name" value="HLH"/>
    <property type="match status" value="1"/>
</dbReference>
<evidence type="ECO:0000256" key="7">
    <source>
        <dbReference type="SAM" id="MobiDB-lite"/>
    </source>
</evidence>
<dbReference type="PANTHER" id="PTHR11969:SF86">
    <property type="entry name" value="TRANSCRIPTION FACTOR BHLH71"/>
    <property type="match status" value="1"/>
</dbReference>
<evidence type="ECO:0000256" key="1">
    <source>
        <dbReference type="ARBA" id="ARBA00004123"/>
    </source>
</evidence>
<dbReference type="InterPro" id="IPR036638">
    <property type="entry name" value="HLH_DNA-bd_sf"/>
</dbReference>
<dbReference type="GO" id="GO:0005634">
    <property type="term" value="C:nucleus"/>
    <property type="evidence" value="ECO:0007669"/>
    <property type="project" value="UniProtKB-SubCell"/>
</dbReference>
<sequence>MSTLVDALCAPCSDTALIYDTFNASAAASFLFDNAAAFCDADILGATATGEKEATSSAAAAAADAAPPRKKRRRRAKSCKSREETETQRMTHIAVERNRRRQMNEYLAVLRSLMPEPYVQRQTDIASCQSKKAMSEQPARRTAMRECLAERDSPAMAPLSAITHGGDQASIVGGAIEFVKELEQQLQSLEAQKRTLLPHHKARCDDATPMHNASGSNVGAGGCMEPTTTTSNCSSSVTEDAPSADAPPFAQFFAYPQYVWCHSPRDSTTTTTAASASASASASSSSPATVAAALQSEHRSGLADIEVSLVETHASVRVMSPRRPGQLLKMIAGLQALRLTVLHLNVTTLDSLVLYTLSVKVEEGCSLTTVDDIAAAVHHVLCIVDAEAAASEHLLAAGQLATTATAAAVAKRKLATYMY</sequence>